<dbReference type="AlphaFoldDB" id="A0A538SRM5"/>
<evidence type="ECO:0000313" key="1">
    <source>
        <dbReference type="EMBL" id="TMQ53934.1"/>
    </source>
</evidence>
<dbReference type="Gene3D" id="3.30.420.40">
    <property type="match status" value="2"/>
</dbReference>
<dbReference type="InterPro" id="IPR049874">
    <property type="entry name" value="ROK_cs"/>
</dbReference>
<dbReference type="InterPro" id="IPR000600">
    <property type="entry name" value="ROK"/>
</dbReference>
<name>A0A538SRM5_UNCEI</name>
<dbReference type="SUPFAM" id="SSF53067">
    <property type="entry name" value="Actin-like ATPase domain"/>
    <property type="match status" value="1"/>
</dbReference>
<reference evidence="1 2" key="1">
    <citation type="journal article" date="2019" name="Nat. Microbiol.">
        <title>Mediterranean grassland soil C-N compound turnover is dependent on rainfall and depth, and is mediated by genomically divergent microorganisms.</title>
        <authorList>
            <person name="Diamond S."/>
            <person name="Andeer P.F."/>
            <person name="Li Z."/>
            <person name="Crits-Christoph A."/>
            <person name="Burstein D."/>
            <person name="Anantharaman K."/>
            <person name="Lane K.R."/>
            <person name="Thomas B.C."/>
            <person name="Pan C."/>
            <person name="Northen T.R."/>
            <person name="Banfield J.F."/>
        </authorList>
    </citation>
    <scope>NUCLEOTIDE SEQUENCE [LARGE SCALE GENOMIC DNA]</scope>
    <source>
        <strain evidence="1">WS_3</strain>
    </source>
</reference>
<dbReference type="InterPro" id="IPR043129">
    <property type="entry name" value="ATPase_NBD"/>
</dbReference>
<dbReference type="PANTHER" id="PTHR18964">
    <property type="entry name" value="ROK (REPRESSOR, ORF, KINASE) FAMILY"/>
    <property type="match status" value="1"/>
</dbReference>
<dbReference type="EMBL" id="VBOT01000007">
    <property type="protein sequence ID" value="TMQ53934.1"/>
    <property type="molecule type" value="Genomic_DNA"/>
</dbReference>
<comment type="caution">
    <text evidence="1">The sequence shown here is derived from an EMBL/GenBank/DDBJ whole genome shotgun (WGS) entry which is preliminary data.</text>
</comment>
<gene>
    <name evidence="1" type="ORF">E6K73_00690</name>
</gene>
<dbReference type="Pfam" id="PF00480">
    <property type="entry name" value="ROK"/>
    <property type="match status" value="1"/>
</dbReference>
<dbReference type="PROSITE" id="PS01125">
    <property type="entry name" value="ROK"/>
    <property type="match status" value="1"/>
</dbReference>
<dbReference type="PANTHER" id="PTHR18964:SF173">
    <property type="entry name" value="GLUCOKINASE"/>
    <property type="match status" value="1"/>
</dbReference>
<organism evidence="1 2">
    <name type="scientific">Eiseniibacteriota bacterium</name>
    <dbReference type="NCBI Taxonomy" id="2212470"/>
    <lineage>
        <taxon>Bacteria</taxon>
        <taxon>Candidatus Eiseniibacteriota</taxon>
    </lineage>
</organism>
<dbReference type="Proteomes" id="UP000320184">
    <property type="component" value="Unassembled WGS sequence"/>
</dbReference>
<accession>A0A538SRM5</accession>
<evidence type="ECO:0000313" key="2">
    <source>
        <dbReference type="Proteomes" id="UP000320184"/>
    </source>
</evidence>
<proteinExistence type="predicted"/>
<protein>
    <submittedName>
        <fullName evidence="1">ROK family protein</fullName>
    </submittedName>
</protein>
<sequence>MQSRTPADGPWTSGPGTIAAVIGFRAMSKRYCIGLDLGGTSLKSGLVGETGEIFHFSKRPSGGALAAQAPLAAIAEAVDELRVLAGGIPAGIGLGAPGAIDPRSGSLVGTTPHMPHWSDFPLREAVESLLGVPVAVDNDANLAALAEHHWGAARGARSSITVTVGTGVGCGIVVGGEVVRGAHGGAGEIGHLPIGRGGLACRCGVEACLEPDMSGGGLARRAAASGLESAGAEDVFAAAAAGDRAAGALVEDLCDRLGLAIAIAVDLIDPGVVVLGGGVSEAGEALMSGVGRALGRYALASHRRGLRLVPAAMGERAGVAGAGLLAWRAATRAVADGAPLVGRLGSV</sequence>